<dbReference type="Gene3D" id="3.40.30.10">
    <property type="entry name" value="Glutaredoxin"/>
    <property type="match status" value="1"/>
</dbReference>
<dbReference type="GO" id="GO:0015036">
    <property type="term" value="F:disulfide oxidoreductase activity"/>
    <property type="evidence" value="ECO:0007669"/>
    <property type="project" value="UniProtKB-ARBA"/>
</dbReference>
<evidence type="ECO:0000259" key="5">
    <source>
        <dbReference type="PROSITE" id="PS51352"/>
    </source>
</evidence>
<dbReference type="InterPro" id="IPR013766">
    <property type="entry name" value="Thioredoxin_domain"/>
</dbReference>
<organism evidence="6 7">
    <name type="scientific">Burkholderia aenigmatica</name>
    <dbReference type="NCBI Taxonomy" id="2015348"/>
    <lineage>
        <taxon>Bacteria</taxon>
        <taxon>Pseudomonadati</taxon>
        <taxon>Pseudomonadota</taxon>
        <taxon>Betaproteobacteria</taxon>
        <taxon>Burkholderiales</taxon>
        <taxon>Burkholderiaceae</taxon>
        <taxon>Burkholderia</taxon>
        <taxon>Burkholderia cepacia complex</taxon>
    </lineage>
</organism>
<evidence type="ECO:0000256" key="3">
    <source>
        <dbReference type="ARBA" id="ARBA00023284"/>
    </source>
</evidence>
<dbReference type="Pfam" id="PF08534">
    <property type="entry name" value="Redoxin"/>
    <property type="match status" value="1"/>
</dbReference>
<feature type="domain" description="Thioredoxin" evidence="5">
    <location>
        <begin position="143"/>
        <end position="283"/>
    </location>
</feature>
<dbReference type="Pfam" id="PF01790">
    <property type="entry name" value="LGT"/>
    <property type="match status" value="1"/>
</dbReference>
<keyword evidence="2" id="KW-0201">Cytochrome c-type biogenesis</keyword>
<sequence length="284" mass="30840">MIVVPPPDHATSFLFMLSIGPFSIRVVAVAVAALLAWLVARFIQRRPPDGHHKTASSLILDALLLGLLAARIGYVAQWWRDYAAAPRSIVALGDGGFDWRIGLAAAIVFAGWRLRRLPALRRPVMAGMLAGLAAWGIAQGTLATLQHSAPPLAALQLEALDATPVPVQRFAGKPVVVNLWATWCPPCQREMPILAQAQQDHPGMTVLMVNQGEDAQTVRAFLEQKGLRFDHVLLDRTLHAMKAYGSRGLPTTLFFDAKGNLVESHMGEITAARLKDAVADRFGQ</sequence>
<dbReference type="InterPro" id="IPR050553">
    <property type="entry name" value="Thioredoxin_ResA/DsbE_sf"/>
</dbReference>
<evidence type="ECO:0000313" key="6">
    <source>
        <dbReference type="EMBL" id="VWB61044.1"/>
    </source>
</evidence>
<evidence type="ECO:0000313" key="7">
    <source>
        <dbReference type="Proteomes" id="UP000494261"/>
    </source>
</evidence>
<feature type="transmembrane region" description="Helical" evidence="4">
    <location>
        <begin position="97"/>
        <end position="114"/>
    </location>
</feature>
<dbReference type="PANTHER" id="PTHR42852:SF18">
    <property type="entry name" value="CHROMOSOME UNDETERMINED SCAFFOLD_47, WHOLE GENOME SHOTGUN SEQUENCE"/>
    <property type="match status" value="1"/>
</dbReference>
<dbReference type="GO" id="GO:0005886">
    <property type="term" value="C:plasma membrane"/>
    <property type="evidence" value="ECO:0007669"/>
    <property type="project" value="InterPro"/>
</dbReference>
<keyword evidence="4" id="KW-1133">Transmembrane helix</keyword>
<keyword evidence="3" id="KW-0676">Redox-active center</keyword>
<dbReference type="InterPro" id="IPR013740">
    <property type="entry name" value="Redoxin"/>
</dbReference>
<dbReference type="CDD" id="cd02966">
    <property type="entry name" value="TlpA_like_family"/>
    <property type="match status" value="1"/>
</dbReference>
<keyword evidence="4" id="KW-0812">Transmembrane</keyword>
<dbReference type="Proteomes" id="UP000494261">
    <property type="component" value="Unassembled WGS sequence"/>
</dbReference>
<dbReference type="PANTHER" id="PTHR42852">
    <property type="entry name" value="THIOL:DISULFIDE INTERCHANGE PROTEIN DSBE"/>
    <property type="match status" value="1"/>
</dbReference>
<dbReference type="PROSITE" id="PS00194">
    <property type="entry name" value="THIOREDOXIN_1"/>
    <property type="match status" value="1"/>
</dbReference>
<dbReference type="GO" id="GO:0008961">
    <property type="term" value="F:phosphatidylglycerol-prolipoprotein diacylglyceryl transferase activity"/>
    <property type="evidence" value="ECO:0007669"/>
    <property type="project" value="InterPro"/>
</dbReference>
<protein>
    <submittedName>
        <fullName evidence="6">Redoxin</fullName>
    </submittedName>
</protein>
<dbReference type="EMBL" id="CABVQC010000016">
    <property type="protein sequence ID" value="VWB61044.1"/>
    <property type="molecule type" value="Genomic_DNA"/>
</dbReference>
<dbReference type="SUPFAM" id="SSF52833">
    <property type="entry name" value="Thioredoxin-like"/>
    <property type="match status" value="1"/>
</dbReference>
<dbReference type="GO" id="GO:0017004">
    <property type="term" value="P:cytochrome complex assembly"/>
    <property type="evidence" value="ECO:0007669"/>
    <property type="project" value="UniProtKB-KW"/>
</dbReference>
<dbReference type="InterPro" id="IPR017937">
    <property type="entry name" value="Thioredoxin_CS"/>
</dbReference>
<feature type="transmembrane region" description="Helical" evidence="4">
    <location>
        <begin position="12"/>
        <end position="38"/>
    </location>
</feature>
<proteinExistence type="predicted"/>
<comment type="subcellular location">
    <subcellularLocation>
        <location evidence="1">Cell envelope</location>
    </subcellularLocation>
</comment>
<dbReference type="AlphaFoldDB" id="A0A6P2KY51"/>
<keyword evidence="4" id="KW-0472">Membrane</keyword>
<evidence type="ECO:0000256" key="2">
    <source>
        <dbReference type="ARBA" id="ARBA00022748"/>
    </source>
</evidence>
<evidence type="ECO:0000256" key="4">
    <source>
        <dbReference type="SAM" id="Phobius"/>
    </source>
</evidence>
<dbReference type="GO" id="GO:0042158">
    <property type="term" value="P:lipoprotein biosynthetic process"/>
    <property type="evidence" value="ECO:0007669"/>
    <property type="project" value="InterPro"/>
</dbReference>
<evidence type="ECO:0000256" key="1">
    <source>
        <dbReference type="ARBA" id="ARBA00004196"/>
    </source>
</evidence>
<dbReference type="GO" id="GO:0030313">
    <property type="term" value="C:cell envelope"/>
    <property type="evidence" value="ECO:0007669"/>
    <property type="project" value="UniProtKB-SubCell"/>
</dbReference>
<dbReference type="InterPro" id="IPR001640">
    <property type="entry name" value="Lgt"/>
</dbReference>
<name>A0A6P2KY51_9BURK</name>
<dbReference type="PROSITE" id="PS51352">
    <property type="entry name" value="THIOREDOXIN_2"/>
    <property type="match status" value="1"/>
</dbReference>
<dbReference type="InterPro" id="IPR036249">
    <property type="entry name" value="Thioredoxin-like_sf"/>
</dbReference>
<gene>
    <name evidence="6" type="ORF">BLA13014_02719</name>
</gene>
<reference evidence="6 7" key="1">
    <citation type="submission" date="2019-09" db="EMBL/GenBank/DDBJ databases">
        <authorList>
            <person name="Depoorter E."/>
        </authorList>
    </citation>
    <scope>NUCLEOTIDE SEQUENCE [LARGE SCALE GENOMIC DNA]</scope>
    <source>
        <strain evidence="6">LMG 13014</strain>
    </source>
</reference>
<feature type="transmembrane region" description="Helical" evidence="4">
    <location>
        <begin position="126"/>
        <end position="145"/>
    </location>
</feature>
<accession>A0A6P2KY51</accession>
<feature type="transmembrane region" description="Helical" evidence="4">
    <location>
        <begin position="58"/>
        <end position="77"/>
    </location>
</feature>